<proteinExistence type="predicted"/>
<sequence length="288" mass="31820">MSSQQLIASHRENAEVYHGDALCKQKSKELLGKINMPKGLLPLDDLIEVGYNQTTGFVWLTQKKKKEHVFRLIGRKVAYDNEVTAFVDDRRLRRLTGVKSKELLIWISISDICINDPASGKITVRGGREMKAAPLVKLLYVCFLSGTLALGATTGTTKQAAMKANLLTFEDMENLKLAEELAKTCFEMYSVTSTGLAPEIAYFNVQGNSGGGADGGNKSSKFIHDIVMKLADGHNLLQPETVELLFFLLSITEDTANGVGRSLRHLRNTQRLFLEVTLQCDCTSSSEK</sequence>
<organism evidence="1 2">
    <name type="scientific">Vaccinium darrowii</name>
    <dbReference type="NCBI Taxonomy" id="229202"/>
    <lineage>
        <taxon>Eukaryota</taxon>
        <taxon>Viridiplantae</taxon>
        <taxon>Streptophyta</taxon>
        <taxon>Embryophyta</taxon>
        <taxon>Tracheophyta</taxon>
        <taxon>Spermatophyta</taxon>
        <taxon>Magnoliopsida</taxon>
        <taxon>eudicotyledons</taxon>
        <taxon>Gunneridae</taxon>
        <taxon>Pentapetalae</taxon>
        <taxon>asterids</taxon>
        <taxon>Ericales</taxon>
        <taxon>Ericaceae</taxon>
        <taxon>Vaccinioideae</taxon>
        <taxon>Vaccinieae</taxon>
        <taxon>Vaccinium</taxon>
    </lineage>
</organism>
<dbReference type="Proteomes" id="UP000828048">
    <property type="component" value="Chromosome 10"/>
</dbReference>
<keyword evidence="2" id="KW-1185">Reference proteome</keyword>
<dbReference type="EMBL" id="CM037160">
    <property type="protein sequence ID" value="KAH7839180.1"/>
    <property type="molecule type" value="Genomic_DNA"/>
</dbReference>
<evidence type="ECO:0000313" key="1">
    <source>
        <dbReference type="EMBL" id="KAH7839180.1"/>
    </source>
</evidence>
<gene>
    <name evidence="1" type="ORF">Vadar_000809</name>
</gene>
<name>A0ACB7XEI6_9ERIC</name>
<reference evidence="1 2" key="1">
    <citation type="journal article" date="2021" name="Hortic Res">
        <title>High-quality reference genome and annotation aids understanding of berry development for evergreen blueberry (Vaccinium darrowii).</title>
        <authorList>
            <person name="Yu J."/>
            <person name="Hulse-Kemp A.M."/>
            <person name="Babiker E."/>
            <person name="Staton M."/>
        </authorList>
    </citation>
    <scope>NUCLEOTIDE SEQUENCE [LARGE SCALE GENOMIC DNA]</scope>
    <source>
        <strain evidence="2">cv. NJ 8807/NJ 8810</strain>
        <tissue evidence="1">Young leaf</tissue>
    </source>
</reference>
<accession>A0ACB7XEI6</accession>
<comment type="caution">
    <text evidence="1">The sequence shown here is derived from an EMBL/GenBank/DDBJ whole genome shotgun (WGS) entry which is preliminary data.</text>
</comment>
<evidence type="ECO:0000313" key="2">
    <source>
        <dbReference type="Proteomes" id="UP000828048"/>
    </source>
</evidence>
<protein>
    <submittedName>
        <fullName evidence="1">Uncharacterized protein</fullName>
    </submittedName>
</protein>